<accession>A0A2N3QK15</accession>
<gene>
    <name evidence="1" type="ORF">CQR47_1155</name>
</gene>
<evidence type="ECO:0000313" key="1">
    <source>
        <dbReference type="EMBL" id="PKU91818.1"/>
    </source>
</evidence>
<dbReference type="EMBL" id="PCGY01000013">
    <property type="protein sequence ID" value="PKU91818.1"/>
    <property type="molecule type" value="Genomic_DNA"/>
</dbReference>
<name>A0A2N3QK15_9BIFI</name>
<sequence length="263" mass="28627">MINNREGGLALRDSRHKPTFRLCETKESPLREMKIMKKTNTRGNRHAAVTAMVCAMACCLTLLSGCGGGKRTTAPSAGTATSASSSATAKDGTVFTGYYAQQIKRTYDDAHQSLTKKILKDSKITDEEFNELSEHFSDCAKQQGVDVTFDSQGGMQTTYPAGMSQSDGDAVVAQCDEDNDFTNMSILHDSMKSNPKNEDPAVPLLQCLKKNGLAEQSMTVDDYKAIVSDENKDKDVFGKYFDESAPGYDAAKAKLYEACQTNS</sequence>
<evidence type="ECO:0000313" key="2">
    <source>
        <dbReference type="Proteomes" id="UP000233727"/>
    </source>
</evidence>
<dbReference type="STRING" id="33905.BTHE_0265"/>
<comment type="caution">
    <text evidence="1">The sequence shown here is derived from an EMBL/GenBank/DDBJ whole genome shotgun (WGS) entry which is preliminary data.</text>
</comment>
<dbReference type="AlphaFoldDB" id="A0A2N3QK15"/>
<proteinExistence type="predicted"/>
<reference evidence="1 2" key="1">
    <citation type="submission" date="2017-10" db="EMBL/GenBank/DDBJ databases">
        <title>Bifidobacterium genomics.</title>
        <authorList>
            <person name="Lugli G.A."/>
            <person name="Milani C."/>
            <person name="Mancabelli L."/>
        </authorList>
    </citation>
    <scope>NUCLEOTIDE SEQUENCE [LARGE SCALE GENOMIC DNA]</scope>
    <source>
        <strain evidence="1 2">1542B</strain>
    </source>
</reference>
<organism evidence="1 2">
    <name type="scientific">Bifidobacterium thermophilum</name>
    <dbReference type="NCBI Taxonomy" id="33905"/>
    <lineage>
        <taxon>Bacteria</taxon>
        <taxon>Bacillati</taxon>
        <taxon>Actinomycetota</taxon>
        <taxon>Actinomycetes</taxon>
        <taxon>Bifidobacteriales</taxon>
        <taxon>Bifidobacteriaceae</taxon>
        <taxon>Bifidobacterium</taxon>
    </lineage>
</organism>
<dbReference type="Proteomes" id="UP000233727">
    <property type="component" value="Unassembled WGS sequence"/>
</dbReference>
<protein>
    <submittedName>
        <fullName evidence="1">Uncharacterized protein</fullName>
    </submittedName>
</protein>